<dbReference type="InterPro" id="IPR000742">
    <property type="entry name" value="EGF"/>
</dbReference>
<feature type="region of interest" description="Disordered" evidence="4">
    <location>
        <begin position="2404"/>
        <end position="2445"/>
    </location>
</feature>
<dbReference type="PROSITE" id="PS50026">
    <property type="entry name" value="EGF_3"/>
    <property type="match status" value="1"/>
</dbReference>
<feature type="domain" description="MAM" evidence="7">
    <location>
        <begin position="1306"/>
        <end position="1467"/>
    </location>
</feature>
<feature type="disulfide bond" evidence="3">
    <location>
        <begin position="1992"/>
        <end position="2010"/>
    </location>
</feature>
<dbReference type="Gene3D" id="4.10.400.10">
    <property type="entry name" value="Low-density Lipoprotein Receptor"/>
    <property type="match status" value="5"/>
</dbReference>
<evidence type="ECO:0000259" key="6">
    <source>
        <dbReference type="PROSITE" id="PS50026"/>
    </source>
</evidence>
<feature type="compositionally biased region" description="Low complexity" evidence="4">
    <location>
        <begin position="2404"/>
        <end position="2426"/>
    </location>
</feature>
<feature type="disulfide bond" evidence="3">
    <location>
        <begin position="776"/>
        <end position="791"/>
    </location>
</feature>
<organism evidence="8 9">
    <name type="scientific">Brachionus calyciflorus</name>
    <dbReference type="NCBI Taxonomy" id="104777"/>
    <lineage>
        <taxon>Eukaryota</taxon>
        <taxon>Metazoa</taxon>
        <taxon>Spiralia</taxon>
        <taxon>Gnathifera</taxon>
        <taxon>Rotifera</taxon>
        <taxon>Eurotatoria</taxon>
        <taxon>Monogononta</taxon>
        <taxon>Pseudotrocha</taxon>
        <taxon>Ploima</taxon>
        <taxon>Brachionidae</taxon>
        <taxon>Brachionus</taxon>
    </lineage>
</organism>
<evidence type="ECO:0000256" key="2">
    <source>
        <dbReference type="PROSITE-ProRule" id="PRU00076"/>
    </source>
</evidence>
<name>A0A813MMS8_9BILA</name>
<feature type="region of interest" description="Disordered" evidence="4">
    <location>
        <begin position="2540"/>
        <end position="2593"/>
    </location>
</feature>
<dbReference type="SUPFAM" id="SSF57196">
    <property type="entry name" value="EGF/Laminin"/>
    <property type="match status" value="1"/>
</dbReference>
<evidence type="ECO:0000313" key="8">
    <source>
        <dbReference type="EMBL" id="CAF0724038.1"/>
    </source>
</evidence>
<dbReference type="SMART" id="SM00181">
    <property type="entry name" value="EGF"/>
    <property type="match status" value="1"/>
</dbReference>
<feature type="domain" description="EGF-like" evidence="6">
    <location>
        <begin position="2449"/>
        <end position="2486"/>
    </location>
</feature>
<dbReference type="InterPro" id="IPR036055">
    <property type="entry name" value="LDL_receptor-like_sf"/>
</dbReference>
<feature type="disulfide bond" evidence="2">
    <location>
        <begin position="2476"/>
        <end position="2485"/>
    </location>
</feature>
<evidence type="ECO:0000313" key="9">
    <source>
        <dbReference type="Proteomes" id="UP000663879"/>
    </source>
</evidence>
<feature type="domain" description="MAM" evidence="7">
    <location>
        <begin position="1"/>
        <end position="155"/>
    </location>
</feature>
<dbReference type="InterPro" id="IPR051560">
    <property type="entry name" value="MAM_domain-containing"/>
</dbReference>
<feature type="domain" description="MAM" evidence="7">
    <location>
        <begin position="968"/>
        <end position="1135"/>
    </location>
</feature>
<feature type="domain" description="MAM" evidence="7">
    <location>
        <begin position="2230"/>
        <end position="2391"/>
    </location>
</feature>
<keyword evidence="5" id="KW-0812">Transmembrane</keyword>
<comment type="caution">
    <text evidence="8">The sequence shown here is derived from an EMBL/GenBank/DDBJ whole genome shotgun (WGS) entry which is preliminary data.</text>
</comment>
<dbReference type="GO" id="GO:0016020">
    <property type="term" value="C:membrane"/>
    <property type="evidence" value="ECO:0007669"/>
    <property type="project" value="InterPro"/>
</dbReference>
<dbReference type="Pfam" id="PF00629">
    <property type="entry name" value="MAM"/>
    <property type="match status" value="13"/>
</dbReference>
<feature type="domain" description="MAM" evidence="7">
    <location>
        <begin position="1487"/>
        <end position="1654"/>
    </location>
</feature>
<feature type="compositionally biased region" description="Polar residues" evidence="4">
    <location>
        <begin position="2582"/>
        <end position="2593"/>
    </location>
</feature>
<feature type="domain" description="MAM" evidence="7">
    <location>
        <begin position="157"/>
        <end position="326"/>
    </location>
</feature>
<feature type="disulfide bond" evidence="3">
    <location>
        <begin position="556"/>
        <end position="571"/>
    </location>
</feature>
<dbReference type="InterPro" id="IPR002172">
    <property type="entry name" value="LDrepeatLR_classA_rpt"/>
</dbReference>
<evidence type="ECO:0000259" key="7">
    <source>
        <dbReference type="PROSITE" id="PS50060"/>
    </source>
</evidence>
<feature type="transmembrane region" description="Helical" evidence="5">
    <location>
        <begin position="2501"/>
        <end position="2521"/>
    </location>
</feature>
<gene>
    <name evidence="8" type="ORF">OXX778_LOCUS2384</name>
</gene>
<dbReference type="PROSITE" id="PS00022">
    <property type="entry name" value="EGF_1"/>
    <property type="match status" value="1"/>
</dbReference>
<dbReference type="EMBL" id="CAJNOC010000184">
    <property type="protein sequence ID" value="CAF0724038.1"/>
    <property type="molecule type" value="Genomic_DNA"/>
</dbReference>
<dbReference type="PROSITE" id="PS50068">
    <property type="entry name" value="LDLRA_2"/>
    <property type="match status" value="5"/>
</dbReference>
<feature type="domain" description="MAM" evidence="7">
    <location>
        <begin position="370"/>
        <end position="529"/>
    </location>
</feature>
<dbReference type="CDD" id="cd00112">
    <property type="entry name" value="LDLa"/>
    <property type="match status" value="5"/>
</dbReference>
<keyword evidence="2" id="KW-0245">EGF-like domain</keyword>
<feature type="disulfide bond" evidence="3">
    <location>
        <begin position="354"/>
        <end position="369"/>
    </location>
</feature>
<feature type="non-terminal residue" evidence="8">
    <location>
        <position position="2593"/>
    </location>
</feature>
<dbReference type="Gene3D" id="2.10.25.10">
    <property type="entry name" value="Laminin"/>
    <property type="match status" value="1"/>
</dbReference>
<dbReference type="PROSITE" id="PS00740">
    <property type="entry name" value="MAM_1"/>
    <property type="match status" value="1"/>
</dbReference>
<dbReference type="InterPro" id="IPR013320">
    <property type="entry name" value="ConA-like_dom_sf"/>
</dbReference>
<feature type="domain" description="MAM" evidence="7">
    <location>
        <begin position="1137"/>
        <end position="1304"/>
    </location>
</feature>
<dbReference type="Pfam" id="PF00057">
    <property type="entry name" value="Ldl_recept_a"/>
    <property type="match status" value="4"/>
</dbReference>
<dbReference type="SUPFAM" id="SSF57424">
    <property type="entry name" value="LDL receptor-like module"/>
    <property type="match status" value="5"/>
</dbReference>
<dbReference type="CDD" id="cd06263">
    <property type="entry name" value="MAM"/>
    <property type="match status" value="12"/>
</dbReference>
<dbReference type="SMART" id="SM00192">
    <property type="entry name" value="LDLa"/>
    <property type="match status" value="5"/>
</dbReference>
<proteinExistence type="predicted"/>
<feature type="compositionally biased region" description="Low complexity" evidence="4">
    <location>
        <begin position="2540"/>
        <end position="2553"/>
    </location>
</feature>
<dbReference type="PROSITE" id="PS01209">
    <property type="entry name" value="LDLRA_1"/>
    <property type="match status" value="2"/>
</dbReference>
<feature type="disulfide bond" evidence="3">
    <location>
        <begin position="2004"/>
        <end position="2019"/>
    </location>
</feature>
<dbReference type="CDD" id="cd00054">
    <property type="entry name" value="EGF_CA"/>
    <property type="match status" value="1"/>
</dbReference>
<dbReference type="Proteomes" id="UP000663879">
    <property type="component" value="Unassembled WGS sequence"/>
</dbReference>
<dbReference type="OrthoDB" id="412155at2759"/>
<keyword evidence="5" id="KW-0472">Membrane</keyword>
<feature type="domain" description="MAM" evidence="7">
    <location>
        <begin position="1811"/>
        <end position="1982"/>
    </location>
</feature>
<dbReference type="PANTHER" id="PTHR23282">
    <property type="entry name" value="APICAL ENDOSOMAL GLYCOPROTEIN PRECURSOR"/>
    <property type="match status" value="1"/>
</dbReference>
<feature type="disulfide bond" evidence="3">
    <location>
        <begin position="544"/>
        <end position="562"/>
    </location>
</feature>
<feature type="disulfide bond" evidence="3">
    <location>
        <begin position="342"/>
        <end position="360"/>
    </location>
</feature>
<feature type="domain" description="MAM" evidence="7">
    <location>
        <begin position="575"/>
        <end position="735"/>
    </location>
</feature>
<feature type="disulfide bond" evidence="3">
    <location>
        <begin position="537"/>
        <end position="549"/>
    </location>
</feature>
<dbReference type="SUPFAM" id="SSF49899">
    <property type="entry name" value="Concanavalin A-like lectins/glucanases"/>
    <property type="match status" value="13"/>
</dbReference>
<dbReference type="PRINTS" id="PR00261">
    <property type="entry name" value="LDLRECEPTOR"/>
</dbReference>
<evidence type="ECO:0000256" key="1">
    <source>
        <dbReference type="ARBA" id="ARBA00023157"/>
    </source>
</evidence>
<evidence type="ECO:0000256" key="4">
    <source>
        <dbReference type="SAM" id="MobiDB-lite"/>
    </source>
</evidence>
<keyword evidence="1 2" id="KW-1015">Disulfide bond</keyword>
<protein>
    <submittedName>
        <fullName evidence="8">Uncharacterized protein</fullName>
    </submittedName>
</protein>
<dbReference type="PROSITE" id="PS50060">
    <property type="entry name" value="MAM_2"/>
    <property type="match status" value="13"/>
</dbReference>
<dbReference type="PANTHER" id="PTHR23282:SF101">
    <property type="entry name" value="MAM DOMAIN-CONTAINING PROTEIN"/>
    <property type="match status" value="1"/>
</dbReference>
<dbReference type="Gene3D" id="2.60.120.200">
    <property type="match status" value="13"/>
</dbReference>
<accession>A0A813MMS8</accession>
<dbReference type="SMART" id="SM00137">
    <property type="entry name" value="MAM"/>
    <property type="match status" value="12"/>
</dbReference>
<dbReference type="PROSITE" id="PS01186">
    <property type="entry name" value="EGF_2"/>
    <property type="match status" value="1"/>
</dbReference>
<feature type="disulfide bond" evidence="3">
    <location>
        <begin position="2197"/>
        <end position="2215"/>
    </location>
</feature>
<reference evidence="8" key="1">
    <citation type="submission" date="2021-02" db="EMBL/GenBank/DDBJ databases">
        <authorList>
            <person name="Nowell W R."/>
        </authorList>
    </citation>
    <scope>NUCLEOTIDE SEQUENCE</scope>
    <source>
        <strain evidence="8">Ploen Becks lab</strain>
    </source>
</reference>
<feature type="compositionally biased region" description="Polar residues" evidence="4">
    <location>
        <begin position="2427"/>
        <end position="2445"/>
    </location>
</feature>
<dbReference type="InterPro" id="IPR023415">
    <property type="entry name" value="LDLR_class-A_CS"/>
</dbReference>
<comment type="caution">
    <text evidence="2">Lacks conserved residue(s) required for the propagation of feature annotation.</text>
</comment>
<keyword evidence="9" id="KW-1185">Reference proteome</keyword>
<keyword evidence="5" id="KW-1133">Transmembrane helix</keyword>
<sequence>CNYQHDVTADFKWDRYKGPTNSSYTGPSFDHTYQTALGYYMHIEASYPQTPGQKARLISEKVKHNANGICLNFWYHAYGDTINTLNVFTRKRGSLSNQPIWSMYKNQGDQWRPASITISEYEDFEVVFEGIVGASYDGDIAIDDVFIDTKGPCRPIASCTFEDSLCNWQQDPSNKFNLFRITSQQLEQIYPQANIQVDTTLNNKYGHFLWMNPKYDIKAANKTSRIFSETIIAKNYLNGSCLTFNYILNGQANSGNLNVYRKIYPNKNLTPETSLIPEKNSNWKQALIPISESGINYEIYFEATFYDLQLDLAIDDVLLFNKKCSEVTLDPFNPDPSTNFNCGDGTVITYEKVCDFRSDCPNRLDEQVCGDCNFENSTCQYVDVSEGSLLWNRTQARFSNNGPSIDNTLKNPLGHYVQVDVGDDYFYGYDWASLRLGRILKPCGSKCEVELYYHMFGESDDLEIYLYENGIYTELEEFRGDFGNRWNYVRIQLGRITSPFQLEIDGTRYYNENDNDLAIDDIRFVNCEFPVPRPNGCPTNYFQCQSKACIPLSERCDLIDDCGDNSDEMNCTGYTQCDFENGICDWQHDNTADFKWELIRKGTPTFATGASRDHTTGTSLGQFVYIETTGKTKGQKARLLSSIFRPSSNQKCEIKIFYHAYGFQIGALNVYYRTAYGNENLIFSKTREVGNYWERADLRINTQEPFQIIIEGVVGAGTFGDICLDDISFTPGCVLDNNVTFSTVAPMTTQTTTSKCGMGYFECKSNSQCIPESKVCNFEADCSDKSDEAECGTCNFETSWCGFYDDSDDEVVWMRRQAPSINTLGPQVDHTMSGSSTKGSFLVTEMNIDNGVSWTKAILMGPKLQETGAQCRVTMWVYMDNSKSRALFYYTNYTNTYDYKYLGSLNGQDNNKNWFQINFDIGKMPGNYQLEILAYPEYVNDLEYYDIGIDDVEFVDCSPTLIVTDKEIKCDFEIGFCSYYNDLTNNLDWARDYNQSSYYLNTGPLFDHTTGVGYYAIFKPTYSNSIGETGRLLSTIQTNNLNKNICLLFWYMMFGMEVNKLNIYIDRFSNLTTNSYTRELVWTKYGSSARRWYQAGRTLNYDKPWRLVFEGVSGDGNLGSIAIDDILSFNGECSSKNSCDFEVDLCNYKNDNLGDSTVDLTWNKGRANENTVDHTLSTKDGSYAYVNFSMNVKQNSKARLVSSKYLTNIFECVEFWYRLSNAFTPNVLSLEVYEVKGSSLNSKWSKSSTTLSEWRFGQIQIDPSGSSSYEYSIMFEGKVISSTQLNEALIGLDDIKIRPGMCQSSINCDFEDFEICAWSQSKDDKLDWLLNNGETDSYDTGPHVDVTQGTDEGVYLYLESSSPAKFKDNAIIYSDYISPVDNGCFGLWYFMHGEDVYNFNIFMQDSTGVKKSLSNITGEQGFAWQQLLINVTSRYEYRIFIEGIVGKSYYGDIAIDDLTYSNSSCGSATSVSVSTRSTTIIYPKNPLDCDFDSNTTCYWMHDQTADFKWELNRGRTQTQLTGPSNDHTTDSELGYYLYIETSPPVQAFSSARLQSPPFDMGSSGGCFKFFYHMFGRDINKLNIYYQTLSDSSLGKPVWQKLGNQGDQWLLGQVFIEKGNSFSKSRFVIEGIAGNSALGDIAIDDISYNDGPCPLSNTCDFESIDLCGYKNDLNTGIQWTRVQGVTPDFDHSYSTDIGHYMIAKSISPHLPNRLGRFLSPLYPPTTMCLSFWYKTQGNIQLNIRTYSFGSYSQKVSYSAKGDRGKDWLLGRATLSYSAPYQIVFEIVDDGLLDGEVWLDDISINFKQCQAIATCDFEDEGICGYTYVPKNDFNWVLLNGEFGLALTFWDIPTFDHTLGTAYGSFLYLDTTGKEPGLKAQIESEVIGENQGKQCLQFYLKTNDRNKATLTVKRLTKGPNSQTSDLFTSTAEYKGDSWYMREVQMDNSNRAFSIIFEGITGANPNNVLGQMAIDDLKLYNGTCQGVQIPQGQFDCGNNQFIDVNLVCDFKNDCPNGQDEKNCGSCDFEKDDLCRWVDQSEGSYKWIRARNATTITNIGPSVDHTYNNQSGYYMAVTTNSGSLNQPASLFSPELPFASSTCQIKFWSRIEGSSGSLDVSLYLNEEKRVKIFRKSAPVTNQPFITWTQSVINLGSVANKFKIIFEGKRSLSNFGFVVIDDVTFENCALPPVNVTCAPNEFKCKRGSCVPMNRTCDFVDDCGDYSDETLPVCSSYQKCTFDHGLCDWAIDSTLSSKWKRYSGPSPSTLTGPTRDHTTGSDVGSYLYYESYGNINKFARVYSRTLTRTENQECSFLFYSHMFGETMGTMTIYLRYYLDDYNWPVVLNMTGNKGDAWIRNQININVNQPFQIVIEGRIGLGSESDMAIDDTAFSPGCQASFDRLPFTNETITTKPSTISTTTPKSSQQPTGPTPATESTNNPPTGPTQSTKTTIKPVTPACPAYFCLNGGICYYTQDFGFRCKCPSGYTGQKCSDKIDNKNSTTHNTSLILGILIPGLAIIGFLSFVIYRYNKVKSFENIFNFKFENKSSGSDSDSNDSLSIPNPIFDVNDDEDELTPKKKNKQKKQKSYDTIDNIQMTDQ</sequence>
<feature type="domain" description="MAM" evidence="7">
    <location>
        <begin position="2020"/>
        <end position="2183"/>
    </location>
</feature>
<feature type="disulfide bond" evidence="3">
    <location>
        <begin position="2190"/>
        <end position="2202"/>
    </location>
</feature>
<evidence type="ECO:0000256" key="5">
    <source>
        <dbReference type="SAM" id="Phobius"/>
    </source>
</evidence>
<dbReference type="InterPro" id="IPR000998">
    <property type="entry name" value="MAM_dom"/>
</dbReference>
<feature type="domain" description="MAM" evidence="7">
    <location>
        <begin position="792"/>
        <end position="959"/>
    </location>
</feature>
<evidence type="ECO:0000256" key="3">
    <source>
        <dbReference type="PROSITE-ProRule" id="PRU00124"/>
    </source>
</evidence>
<feature type="domain" description="MAM" evidence="7">
    <location>
        <begin position="1656"/>
        <end position="1809"/>
    </location>
</feature>